<name>A0A9X0RDE6_VIBME</name>
<dbReference type="RefSeq" id="WP_187027392.1">
    <property type="nucleotide sequence ID" value="NZ_JACRUP010000030.1"/>
</dbReference>
<accession>A0A9X0RDE6</accession>
<protein>
    <submittedName>
        <fullName evidence="2">Uncharacterized protein</fullName>
    </submittedName>
</protein>
<dbReference type="AlphaFoldDB" id="A0A9X0RDE6"/>
<feature type="region of interest" description="Disordered" evidence="1">
    <location>
        <begin position="1"/>
        <end position="22"/>
    </location>
</feature>
<evidence type="ECO:0000313" key="3">
    <source>
        <dbReference type="Proteomes" id="UP000615796"/>
    </source>
</evidence>
<gene>
    <name evidence="2" type="ORF">H8Q88_20420</name>
</gene>
<dbReference type="Proteomes" id="UP000615796">
    <property type="component" value="Unassembled WGS sequence"/>
</dbReference>
<reference evidence="2" key="1">
    <citation type="submission" date="2020-08" db="EMBL/GenBank/DDBJ databases">
        <title>Genome Sequencing and Pan-Genome Analysis of Migratory bird Vibrio Strains, Inner Mongolia.</title>
        <authorList>
            <person name="Zheng L."/>
        </authorList>
    </citation>
    <scope>NUCLEOTIDE SEQUENCE</scope>
    <source>
        <strain evidence="2">M13F</strain>
    </source>
</reference>
<comment type="caution">
    <text evidence="2">The sequence shown here is derived from an EMBL/GenBank/DDBJ whole genome shotgun (WGS) entry which is preliminary data.</text>
</comment>
<organism evidence="2 3">
    <name type="scientific">Vibrio metschnikovii</name>
    <dbReference type="NCBI Taxonomy" id="28172"/>
    <lineage>
        <taxon>Bacteria</taxon>
        <taxon>Pseudomonadati</taxon>
        <taxon>Pseudomonadota</taxon>
        <taxon>Gammaproteobacteria</taxon>
        <taxon>Vibrionales</taxon>
        <taxon>Vibrionaceae</taxon>
        <taxon>Vibrio</taxon>
    </lineage>
</organism>
<evidence type="ECO:0000256" key="1">
    <source>
        <dbReference type="SAM" id="MobiDB-lite"/>
    </source>
</evidence>
<sequence>MNPDQELGCGKRFKKPRPIGRGESRIDLKVVEKERQEMLENFVSGK</sequence>
<keyword evidence="3" id="KW-1185">Reference proteome</keyword>
<proteinExistence type="predicted"/>
<evidence type="ECO:0000313" key="2">
    <source>
        <dbReference type="EMBL" id="MBC5853246.1"/>
    </source>
</evidence>
<dbReference type="EMBL" id="JACRUP010000030">
    <property type="protein sequence ID" value="MBC5853246.1"/>
    <property type="molecule type" value="Genomic_DNA"/>
</dbReference>